<organism evidence="11 13">
    <name type="scientific">Treponema socranskii subsp. socranskii VPI DR56BR1116 = ATCC 35536</name>
    <dbReference type="NCBI Taxonomy" id="1125725"/>
    <lineage>
        <taxon>Bacteria</taxon>
        <taxon>Pseudomonadati</taxon>
        <taxon>Spirochaetota</taxon>
        <taxon>Spirochaetia</taxon>
        <taxon>Spirochaetales</taxon>
        <taxon>Treponemataceae</taxon>
        <taxon>Treponema</taxon>
    </lineage>
</organism>
<dbReference type="Proteomes" id="UP000016646">
    <property type="component" value="Unassembled WGS sequence"/>
</dbReference>
<dbReference type="InterPro" id="IPR017853">
    <property type="entry name" value="GH"/>
</dbReference>
<evidence type="ECO:0000256" key="4">
    <source>
        <dbReference type="ARBA" id="ARBA00020295"/>
    </source>
</evidence>
<dbReference type="NCBIfam" id="TIGR00217">
    <property type="entry name" value="malQ"/>
    <property type="match status" value="1"/>
</dbReference>
<evidence type="ECO:0000256" key="10">
    <source>
        <dbReference type="RuleBase" id="RU361207"/>
    </source>
</evidence>
<protein>
    <recommendedName>
        <fullName evidence="4 10">4-alpha-glucanotransferase</fullName>
        <ecNumber evidence="3 10">2.4.1.25</ecNumber>
    </recommendedName>
    <alternativeName>
        <fullName evidence="8 10">Amylomaltase</fullName>
    </alternativeName>
    <alternativeName>
        <fullName evidence="9 10">Disproportionating enzyme</fullName>
    </alternativeName>
</protein>
<evidence type="ECO:0000256" key="3">
    <source>
        <dbReference type="ARBA" id="ARBA00012560"/>
    </source>
</evidence>
<evidence type="ECO:0000256" key="6">
    <source>
        <dbReference type="ARBA" id="ARBA00022679"/>
    </source>
</evidence>
<keyword evidence="6 10" id="KW-0808">Transferase</keyword>
<dbReference type="RefSeq" id="WP_021329872.1">
    <property type="nucleotide sequence ID" value="NZ_AUZJ01000016.1"/>
</dbReference>
<dbReference type="Pfam" id="PF02446">
    <property type="entry name" value="Glyco_hydro_77"/>
    <property type="match status" value="1"/>
</dbReference>
<comment type="catalytic activity">
    <reaction evidence="1 10">
        <text>Transfers a segment of a (1-&gt;4)-alpha-D-glucan to a new position in an acceptor, which may be glucose or a (1-&gt;4)-alpha-D-glucan.</text>
        <dbReference type="EC" id="2.4.1.25"/>
    </reaction>
</comment>
<dbReference type="AlphaFoldDB" id="U1FMV7"/>
<dbReference type="EMBL" id="AUZJ01000016">
    <property type="protein sequence ID" value="ERF61168.1"/>
    <property type="molecule type" value="Genomic_DNA"/>
</dbReference>
<dbReference type="eggNOG" id="COG1640">
    <property type="taxonomic scope" value="Bacteria"/>
</dbReference>
<evidence type="ECO:0000256" key="5">
    <source>
        <dbReference type="ARBA" id="ARBA00022676"/>
    </source>
</evidence>
<evidence type="ECO:0000256" key="7">
    <source>
        <dbReference type="ARBA" id="ARBA00023277"/>
    </source>
</evidence>
<dbReference type="NCBIfam" id="NF011080">
    <property type="entry name" value="PRK14508.1-3"/>
    <property type="match status" value="1"/>
</dbReference>
<evidence type="ECO:0000313" key="11">
    <source>
        <dbReference type="EMBL" id="ERF61168.1"/>
    </source>
</evidence>
<keyword evidence="5 10" id="KW-0328">Glycosyltransferase</keyword>
<keyword evidence="14" id="KW-1185">Reference proteome</keyword>
<name>U1FMV7_TRESO</name>
<comment type="caution">
    <text evidence="11">The sequence shown here is derived from an EMBL/GenBank/DDBJ whole genome shotgun (WGS) entry which is preliminary data.</text>
</comment>
<evidence type="ECO:0000256" key="1">
    <source>
        <dbReference type="ARBA" id="ARBA00000439"/>
    </source>
</evidence>
<evidence type="ECO:0000313" key="14">
    <source>
        <dbReference type="Proteomes" id="UP000016646"/>
    </source>
</evidence>
<dbReference type="InterPro" id="IPR003385">
    <property type="entry name" value="Glyco_hydro_77"/>
</dbReference>
<evidence type="ECO:0000256" key="9">
    <source>
        <dbReference type="ARBA" id="ARBA00031501"/>
    </source>
</evidence>
<dbReference type="GO" id="GO:0005975">
    <property type="term" value="P:carbohydrate metabolic process"/>
    <property type="evidence" value="ECO:0007669"/>
    <property type="project" value="InterPro"/>
</dbReference>
<dbReference type="PATRIC" id="fig|1125725.3.peg.851"/>
<evidence type="ECO:0000256" key="2">
    <source>
        <dbReference type="ARBA" id="ARBA00005684"/>
    </source>
</evidence>
<dbReference type="GO" id="GO:0004134">
    <property type="term" value="F:4-alpha-glucanotransferase activity"/>
    <property type="evidence" value="ECO:0007669"/>
    <property type="project" value="UniProtKB-EC"/>
</dbReference>
<dbReference type="OrthoDB" id="9811841at2"/>
<dbReference type="PANTHER" id="PTHR32438:SF5">
    <property type="entry name" value="4-ALPHA-GLUCANOTRANSFERASE DPE1, CHLOROPLASTIC_AMYLOPLASTIC"/>
    <property type="match status" value="1"/>
</dbReference>
<proteinExistence type="inferred from homology"/>
<dbReference type="EC" id="2.4.1.25" evidence="3 10"/>
<comment type="similarity">
    <text evidence="2 10">Belongs to the disproportionating enzyme family.</text>
</comment>
<dbReference type="PANTHER" id="PTHR32438">
    <property type="entry name" value="4-ALPHA-GLUCANOTRANSFERASE DPE1, CHLOROPLASTIC/AMYLOPLASTIC"/>
    <property type="match status" value="1"/>
</dbReference>
<evidence type="ECO:0000256" key="8">
    <source>
        <dbReference type="ARBA" id="ARBA00031423"/>
    </source>
</evidence>
<dbReference type="EMBL" id="AVQI01000064">
    <property type="protein sequence ID" value="ERK00817.1"/>
    <property type="molecule type" value="Genomic_DNA"/>
</dbReference>
<sequence>MTFTRKSGILLHPTSLSGSPGIGTLGKSAYRFADWLHRSNQKLWQILPLGPTGYGDSPYASFSTFAGNPLLVDFELLVERGWACTDDTVPPDYIRSDGPVDFGSVVWWKLPALSKCALYFLSHANDADRNTFASFKNDNEAWLDTYAVFMSVKNFFEEKAKMQGGNSDGANAMWNNSWPKELASCEPQAVEQWKDEHAEKIEIIKAIQFFFAVQWGDLKRYANSLGIDIIGDIPIFVAPDSADVWANQKLFQLDENGIPTRVAGVPPDYFSATGQLWGNPLYDWDAMKKDGYAWWISRIRRMLSLVDCIRIDHFRGFESYWSVPYGEETAVKGMWVKCPGADFFAAVKASLGDIPIIAEDLGVITDEVRALRDACGFPGMKVLEFAFDPEEAGRGGMTNAFLPHEYESTRCVVYTGTHDNDTLQGWLLREGGDVVRCVAEYVCGKPLSDKDARTMVTSGELCGKLVREAFASIASYAVIPLQDILALDNGARMNTPSTTGGNWMWRMDENALSDKAAASLAFLSKFYGRNGE</sequence>
<dbReference type="STRING" id="1125725.HMPREF1325_0602"/>
<evidence type="ECO:0000313" key="12">
    <source>
        <dbReference type="EMBL" id="ERK00817.1"/>
    </source>
</evidence>
<dbReference type="Proteomes" id="UP000016412">
    <property type="component" value="Unassembled WGS sequence"/>
</dbReference>
<evidence type="ECO:0000313" key="13">
    <source>
        <dbReference type="Proteomes" id="UP000016412"/>
    </source>
</evidence>
<dbReference type="Gene3D" id="3.20.20.80">
    <property type="entry name" value="Glycosidases"/>
    <property type="match status" value="1"/>
</dbReference>
<reference evidence="13 14" key="1">
    <citation type="submission" date="2013-08" db="EMBL/GenBank/DDBJ databases">
        <authorList>
            <person name="Durkin A.S."/>
            <person name="Haft D.R."/>
            <person name="McCorrison J."/>
            <person name="Torralba M."/>
            <person name="Gillis M."/>
            <person name="Haft D.H."/>
            <person name="Methe B."/>
            <person name="Sutton G."/>
            <person name="Nelson K.E."/>
        </authorList>
    </citation>
    <scope>NUCLEOTIDE SEQUENCE [LARGE SCALE GENOMIC DNA]</scope>
    <source>
        <strain evidence="12 14">ATCC 35536</strain>
        <strain evidence="11 13">VPI DR56BR1116</strain>
    </source>
</reference>
<gene>
    <name evidence="11" type="primary">malQ</name>
    <name evidence="12" type="ORF">HMPREF0860_1176</name>
    <name evidence="11" type="ORF">HMPREF1325_0602</name>
</gene>
<keyword evidence="7 10" id="KW-0119">Carbohydrate metabolism</keyword>
<dbReference type="SUPFAM" id="SSF51445">
    <property type="entry name" value="(Trans)glycosidases"/>
    <property type="match status" value="1"/>
</dbReference>
<accession>U1FMV7</accession>